<dbReference type="RefSeq" id="WP_255925365.1">
    <property type="nucleotide sequence ID" value="NZ_JANFNH010000002.1"/>
</dbReference>
<organism evidence="2 3">
    <name type="scientific">Streptantibioticus rubrisoli</name>
    <dbReference type="NCBI Taxonomy" id="1387313"/>
    <lineage>
        <taxon>Bacteria</taxon>
        <taxon>Bacillati</taxon>
        <taxon>Actinomycetota</taxon>
        <taxon>Actinomycetes</taxon>
        <taxon>Kitasatosporales</taxon>
        <taxon>Streptomycetaceae</taxon>
        <taxon>Streptantibioticus</taxon>
    </lineage>
</organism>
<keyword evidence="1" id="KW-0812">Transmembrane</keyword>
<accession>A0ABT1P711</accession>
<comment type="caution">
    <text evidence="2">The sequence shown here is derived from an EMBL/GenBank/DDBJ whole genome shotgun (WGS) entry which is preliminary data.</text>
</comment>
<evidence type="ECO:0000313" key="3">
    <source>
        <dbReference type="Proteomes" id="UP001206206"/>
    </source>
</evidence>
<feature type="transmembrane region" description="Helical" evidence="1">
    <location>
        <begin position="43"/>
        <end position="67"/>
    </location>
</feature>
<protein>
    <submittedName>
        <fullName evidence="2">Uncharacterized protein</fullName>
    </submittedName>
</protein>
<keyword evidence="3" id="KW-1185">Reference proteome</keyword>
<dbReference type="Proteomes" id="UP001206206">
    <property type="component" value="Unassembled WGS sequence"/>
</dbReference>
<dbReference type="EMBL" id="JANFNH010000002">
    <property type="protein sequence ID" value="MCQ4041159.1"/>
    <property type="molecule type" value="Genomic_DNA"/>
</dbReference>
<evidence type="ECO:0000313" key="2">
    <source>
        <dbReference type="EMBL" id="MCQ4041159.1"/>
    </source>
</evidence>
<reference evidence="2 3" key="1">
    <citation type="submission" date="2022-06" db="EMBL/GenBank/DDBJ databases">
        <title>Draft genome sequence of type strain Streptomyces rubrisoli DSM 42083.</title>
        <authorList>
            <person name="Duangmal K."/>
            <person name="Klaysubun C."/>
        </authorList>
    </citation>
    <scope>NUCLEOTIDE SEQUENCE [LARGE SCALE GENOMIC DNA]</scope>
    <source>
        <strain evidence="2 3">DSM 42083</strain>
    </source>
</reference>
<evidence type="ECO:0000256" key="1">
    <source>
        <dbReference type="SAM" id="Phobius"/>
    </source>
</evidence>
<keyword evidence="1" id="KW-0472">Membrane</keyword>
<gene>
    <name evidence="2" type="ORF">NON19_03730</name>
</gene>
<keyword evidence="1" id="KW-1133">Transmembrane helix</keyword>
<name>A0ABT1P711_9ACTN</name>
<proteinExistence type="predicted"/>
<sequence length="116" mass="12153">MFLLGILLVGATAAFVALAIVENFSGGGPGSSVTMLGHTIATLNALETFLAGMALALVFCLGLAMMTGSVRIHRRRRARYTARGAMAAREGEPIAGEPAAARGKPRHRRGLHIFGH</sequence>